<dbReference type="EMBL" id="CAJEWN010000008">
    <property type="protein sequence ID" value="CAD2129698.1"/>
    <property type="molecule type" value="Genomic_DNA"/>
</dbReference>
<evidence type="ECO:0000256" key="1">
    <source>
        <dbReference type="SAM" id="MobiDB-lite"/>
    </source>
</evidence>
<gene>
    <name evidence="2" type="ORF">MENT_LOCUS2725</name>
</gene>
<accession>A0A6V7TQ65</accession>
<protein>
    <submittedName>
        <fullName evidence="2">Uncharacterized protein</fullName>
    </submittedName>
</protein>
<sequence length="59" mass="6340">MDNPSPLPYYSGTLPGNPTQEAIPLFKIPAPPQPYIIGIPNNGQQQPSNISPPPRPHPS</sequence>
<feature type="compositionally biased region" description="Low complexity" evidence="1">
    <location>
        <begin position="40"/>
        <end position="49"/>
    </location>
</feature>
<dbReference type="Proteomes" id="UP000580250">
    <property type="component" value="Unassembled WGS sequence"/>
</dbReference>
<evidence type="ECO:0000313" key="2">
    <source>
        <dbReference type="EMBL" id="CAD2129698.1"/>
    </source>
</evidence>
<feature type="compositionally biased region" description="Pro residues" evidence="1">
    <location>
        <begin position="50"/>
        <end position="59"/>
    </location>
</feature>
<reference evidence="2 3" key="1">
    <citation type="submission" date="2020-08" db="EMBL/GenBank/DDBJ databases">
        <authorList>
            <person name="Koutsovoulos G."/>
            <person name="Danchin GJ E."/>
        </authorList>
    </citation>
    <scope>NUCLEOTIDE SEQUENCE [LARGE SCALE GENOMIC DNA]</scope>
</reference>
<proteinExistence type="predicted"/>
<name>A0A6V7TQ65_MELEN</name>
<comment type="caution">
    <text evidence="2">The sequence shown here is derived from an EMBL/GenBank/DDBJ whole genome shotgun (WGS) entry which is preliminary data.</text>
</comment>
<evidence type="ECO:0000313" key="3">
    <source>
        <dbReference type="Proteomes" id="UP000580250"/>
    </source>
</evidence>
<organism evidence="2 3">
    <name type="scientific">Meloidogyne enterolobii</name>
    <name type="common">Root-knot nematode worm</name>
    <name type="synonym">Meloidogyne mayaguensis</name>
    <dbReference type="NCBI Taxonomy" id="390850"/>
    <lineage>
        <taxon>Eukaryota</taxon>
        <taxon>Metazoa</taxon>
        <taxon>Ecdysozoa</taxon>
        <taxon>Nematoda</taxon>
        <taxon>Chromadorea</taxon>
        <taxon>Rhabditida</taxon>
        <taxon>Tylenchina</taxon>
        <taxon>Tylenchomorpha</taxon>
        <taxon>Tylenchoidea</taxon>
        <taxon>Meloidogynidae</taxon>
        <taxon>Meloidogyninae</taxon>
        <taxon>Meloidogyne</taxon>
    </lineage>
</organism>
<feature type="region of interest" description="Disordered" evidence="1">
    <location>
        <begin position="1"/>
        <end position="59"/>
    </location>
</feature>
<dbReference type="AlphaFoldDB" id="A0A6V7TQ65"/>